<evidence type="ECO:0000313" key="3">
    <source>
        <dbReference type="Proteomes" id="UP001270362"/>
    </source>
</evidence>
<evidence type="ECO:0000313" key="2">
    <source>
        <dbReference type="EMBL" id="KAK3689830.1"/>
    </source>
</evidence>
<reference evidence="2" key="2">
    <citation type="submission" date="2023-06" db="EMBL/GenBank/DDBJ databases">
        <authorList>
            <consortium name="Lawrence Berkeley National Laboratory"/>
            <person name="Haridas S."/>
            <person name="Hensen N."/>
            <person name="Bonometti L."/>
            <person name="Westerberg I."/>
            <person name="Brannstrom I.O."/>
            <person name="Guillou S."/>
            <person name="Cros-Aarteil S."/>
            <person name="Calhoun S."/>
            <person name="Kuo A."/>
            <person name="Mondo S."/>
            <person name="Pangilinan J."/>
            <person name="Riley R."/>
            <person name="Labutti K."/>
            <person name="Andreopoulos B."/>
            <person name="Lipzen A."/>
            <person name="Chen C."/>
            <person name="Yanf M."/>
            <person name="Daum C."/>
            <person name="Ng V."/>
            <person name="Clum A."/>
            <person name="Steindorff A."/>
            <person name="Ohm R."/>
            <person name="Martin F."/>
            <person name="Silar P."/>
            <person name="Natvig D."/>
            <person name="Lalanne C."/>
            <person name="Gautier V."/>
            <person name="Ament-Velasquez S.L."/>
            <person name="Kruys A."/>
            <person name="Hutchinson M.I."/>
            <person name="Powell A.J."/>
            <person name="Barry K."/>
            <person name="Miller A.N."/>
            <person name="Grigoriev I.V."/>
            <person name="Debuchy R."/>
            <person name="Gladieux P."/>
            <person name="Thoren M.H."/>
            <person name="Johannesson H."/>
        </authorList>
    </citation>
    <scope>NUCLEOTIDE SEQUENCE</scope>
    <source>
        <strain evidence="2">CBS 314.62</strain>
    </source>
</reference>
<evidence type="ECO:0000256" key="1">
    <source>
        <dbReference type="SAM" id="MobiDB-lite"/>
    </source>
</evidence>
<accession>A0AAE0XBZ4</accession>
<organism evidence="2 3">
    <name type="scientific">Podospora appendiculata</name>
    <dbReference type="NCBI Taxonomy" id="314037"/>
    <lineage>
        <taxon>Eukaryota</taxon>
        <taxon>Fungi</taxon>
        <taxon>Dikarya</taxon>
        <taxon>Ascomycota</taxon>
        <taxon>Pezizomycotina</taxon>
        <taxon>Sordariomycetes</taxon>
        <taxon>Sordariomycetidae</taxon>
        <taxon>Sordariales</taxon>
        <taxon>Podosporaceae</taxon>
        <taxon>Podospora</taxon>
    </lineage>
</organism>
<dbReference type="EMBL" id="JAULSO010000002">
    <property type="protein sequence ID" value="KAK3689830.1"/>
    <property type="molecule type" value="Genomic_DNA"/>
</dbReference>
<gene>
    <name evidence="2" type="ORF">B0T22DRAFT_180365</name>
</gene>
<name>A0AAE0XBZ4_9PEZI</name>
<comment type="caution">
    <text evidence="2">The sequence shown here is derived from an EMBL/GenBank/DDBJ whole genome shotgun (WGS) entry which is preliminary data.</text>
</comment>
<reference evidence="2" key="1">
    <citation type="journal article" date="2023" name="Mol. Phylogenet. Evol.">
        <title>Genome-scale phylogeny and comparative genomics of the fungal order Sordariales.</title>
        <authorList>
            <person name="Hensen N."/>
            <person name="Bonometti L."/>
            <person name="Westerberg I."/>
            <person name="Brannstrom I.O."/>
            <person name="Guillou S."/>
            <person name="Cros-Aarteil S."/>
            <person name="Calhoun S."/>
            <person name="Haridas S."/>
            <person name="Kuo A."/>
            <person name="Mondo S."/>
            <person name="Pangilinan J."/>
            <person name="Riley R."/>
            <person name="LaButti K."/>
            <person name="Andreopoulos B."/>
            <person name="Lipzen A."/>
            <person name="Chen C."/>
            <person name="Yan M."/>
            <person name="Daum C."/>
            <person name="Ng V."/>
            <person name="Clum A."/>
            <person name="Steindorff A."/>
            <person name="Ohm R.A."/>
            <person name="Martin F."/>
            <person name="Silar P."/>
            <person name="Natvig D.O."/>
            <person name="Lalanne C."/>
            <person name="Gautier V."/>
            <person name="Ament-Velasquez S.L."/>
            <person name="Kruys A."/>
            <person name="Hutchinson M.I."/>
            <person name="Powell A.J."/>
            <person name="Barry K."/>
            <person name="Miller A.N."/>
            <person name="Grigoriev I.V."/>
            <person name="Debuchy R."/>
            <person name="Gladieux P."/>
            <person name="Hiltunen Thoren M."/>
            <person name="Johannesson H."/>
        </authorList>
    </citation>
    <scope>NUCLEOTIDE SEQUENCE</scope>
    <source>
        <strain evidence="2">CBS 314.62</strain>
    </source>
</reference>
<dbReference type="Proteomes" id="UP001270362">
    <property type="component" value="Unassembled WGS sequence"/>
</dbReference>
<protein>
    <submittedName>
        <fullName evidence="2">Uncharacterized protein</fullName>
    </submittedName>
</protein>
<feature type="region of interest" description="Disordered" evidence="1">
    <location>
        <begin position="64"/>
        <end position="83"/>
    </location>
</feature>
<keyword evidence="3" id="KW-1185">Reference proteome</keyword>
<dbReference type="AlphaFoldDB" id="A0AAE0XBZ4"/>
<sequence>MPSLTSDGSSVVVLVASTVRRGGRRRSWHHHHLRRPPPPTTIDGEVWFAILSCPDRVACLTISSRDSHPPDGTGGKGCGGSWEEWSRPVTPLSHLLRSKSSGLARAESNTRMSQQALTSVEGRRGRLTAVGSPSLRPFTTRISEVEGDTNNNTLKPPTCVTTCPCQYSMGKLVASVQDMRSLRDAPVPCQSSAIPVRACRAVLRRMYIHTQ</sequence>
<proteinExistence type="predicted"/>